<evidence type="ECO:0000256" key="2">
    <source>
        <dbReference type="ARBA" id="ARBA00022679"/>
    </source>
</evidence>
<sequence>MCQIESLALTVSIQSQLLSKAWHDNEVHSLSSCASKNRTTVPKLDAAGEQARNQLIASLRHLEQLVLGPKDAMQSLYYRSAEAGVVQALCQLEVPQSVPLEGSISYTDLSTKVGVSEDRLKHLIRNAAVCSNYLRETENGEVAHSPNSSIWQLDPMMANGMEVMLNHLPSSSFKLGEVCTRDPNDEQEKVDGFSLARGAPLFEYLETNPDQGRRFAAHMRAQAAQSGDEAIQECYDWDSVKGKTLVDCGGSFGSVATAIVRKAPGVKCIVQDLPKVINSAIAVTAKNPNFPHDSVSFQAHSFLEPQPIVADLYLFRMVFHNWCDQGARRIIKALLPVLKPGARVIAIEYVMPPIGSAPIYAELATRRLDNVMYSLMKGKVRELEEFKDLFASVDTNLKFKSFRQGELKATHDPKCHSVLEWVYDPEPVVAGEPVVVAEPVAAMTKAEVPSLPVLDVAAVATTQHVDAENEPSTPVLSSPSESSTSSPGVVEVRDAQMAREDKKMADISVQEIRQSPDSPVHLS</sequence>
<comment type="caution">
    <text evidence="7">The sequence shown here is derived from an EMBL/GenBank/DDBJ whole genome shotgun (WGS) entry which is preliminary data.</text>
</comment>
<dbReference type="GO" id="GO:0032259">
    <property type="term" value="P:methylation"/>
    <property type="evidence" value="ECO:0007669"/>
    <property type="project" value="UniProtKB-KW"/>
</dbReference>
<organism evidence="7 8">
    <name type="scientific">Exophiala bonariae</name>
    <dbReference type="NCBI Taxonomy" id="1690606"/>
    <lineage>
        <taxon>Eukaryota</taxon>
        <taxon>Fungi</taxon>
        <taxon>Dikarya</taxon>
        <taxon>Ascomycota</taxon>
        <taxon>Pezizomycotina</taxon>
        <taxon>Eurotiomycetes</taxon>
        <taxon>Chaetothyriomycetidae</taxon>
        <taxon>Chaetothyriales</taxon>
        <taxon>Herpotrichiellaceae</taxon>
        <taxon>Exophiala</taxon>
    </lineage>
</organism>
<feature type="compositionally biased region" description="Low complexity" evidence="5">
    <location>
        <begin position="470"/>
        <end position="490"/>
    </location>
</feature>
<reference evidence="7 8" key="1">
    <citation type="submission" date="2023-08" db="EMBL/GenBank/DDBJ databases">
        <title>Black Yeasts Isolated from many extreme environments.</title>
        <authorList>
            <person name="Coleine C."/>
            <person name="Stajich J.E."/>
            <person name="Selbmann L."/>
        </authorList>
    </citation>
    <scope>NUCLEOTIDE SEQUENCE [LARGE SCALE GENOMIC DNA]</scope>
    <source>
        <strain evidence="7 8">CCFEE 5792</strain>
    </source>
</reference>
<dbReference type="InterPro" id="IPR029063">
    <property type="entry name" value="SAM-dependent_MTases_sf"/>
</dbReference>
<dbReference type="InterPro" id="IPR001077">
    <property type="entry name" value="COMT_C"/>
</dbReference>
<dbReference type="PROSITE" id="PS51683">
    <property type="entry name" value="SAM_OMT_II"/>
    <property type="match status" value="1"/>
</dbReference>
<feature type="compositionally biased region" description="Basic and acidic residues" evidence="5">
    <location>
        <begin position="491"/>
        <end position="505"/>
    </location>
</feature>
<keyword evidence="3" id="KW-0949">S-adenosyl-L-methionine</keyword>
<dbReference type="Proteomes" id="UP001358417">
    <property type="component" value="Unassembled WGS sequence"/>
</dbReference>
<keyword evidence="2" id="KW-0808">Transferase</keyword>
<dbReference type="PANTHER" id="PTHR43712:SF5">
    <property type="entry name" value="O-METHYLTRANSFERASE ASQN-RELATED"/>
    <property type="match status" value="1"/>
</dbReference>
<dbReference type="PANTHER" id="PTHR43712">
    <property type="entry name" value="PUTATIVE (AFU_ORTHOLOGUE AFUA_4G14580)-RELATED"/>
    <property type="match status" value="1"/>
</dbReference>
<evidence type="ECO:0000259" key="6">
    <source>
        <dbReference type="Pfam" id="PF00891"/>
    </source>
</evidence>
<comment type="similarity">
    <text evidence="4">Belongs to the class I-like SAM-binding methyltransferase superfamily. Cation-independent O-methyltransferase family.</text>
</comment>
<protein>
    <recommendedName>
        <fullName evidence="6">O-methyltransferase C-terminal domain-containing protein</fullName>
    </recommendedName>
</protein>
<keyword evidence="8" id="KW-1185">Reference proteome</keyword>
<dbReference type="AlphaFoldDB" id="A0AAV9N1L4"/>
<dbReference type="SUPFAM" id="SSF53335">
    <property type="entry name" value="S-adenosyl-L-methionine-dependent methyltransferases"/>
    <property type="match status" value="1"/>
</dbReference>
<evidence type="ECO:0000313" key="7">
    <source>
        <dbReference type="EMBL" id="KAK5047917.1"/>
    </source>
</evidence>
<name>A0AAV9N1L4_9EURO</name>
<keyword evidence="1" id="KW-0489">Methyltransferase</keyword>
<proteinExistence type="inferred from homology"/>
<dbReference type="Pfam" id="PF00891">
    <property type="entry name" value="Methyltransf_2"/>
    <property type="match status" value="1"/>
</dbReference>
<dbReference type="GeneID" id="89974278"/>
<feature type="domain" description="O-methyltransferase C-terminal" evidence="6">
    <location>
        <begin position="192"/>
        <end position="391"/>
    </location>
</feature>
<evidence type="ECO:0000256" key="3">
    <source>
        <dbReference type="ARBA" id="ARBA00022691"/>
    </source>
</evidence>
<dbReference type="InterPro" id="IPR016461">
    <property type="entry name" value="COMT-like"/>
</dbReference>
<dbReference type="RefSeq" id="XP_064703423.1">
    <property type="nucleotide sequence ID" value="XM_064849668.1"/>
</dbReference>
<feature type="region of interest" description="Disordered" evidence="5">
    <location>
        <begin position="465"/>
        <end position="523"/>
    </location>
</feature>
<dbReference type="EMBL" id="JAVRRD010000023">
    <property type="protein sequence ID" value="KAK5047917.1"/>
    <property type="molecule type" value="Genomic_DNA"/>
</dbReference>
<accession>A0AAV9N1L4</accession>
<dbReference type="GO" id="GO:0008171">
    <property type="term" value="F:O-methyltransferase activity"/>
    <property type="evidence" value="ECO:0007669"/>
    <property type="project" value="InterPro"/>
</dbReference>
<dbReference type="Gene3D" id="3.40.50.150">
    <property type="entry name" value="Vaccinia Virus protein VP39"/>
    <property type="match status" value="1"/>
</dbReference>
<evidence type="ECO:0000256" key="1">
    <source>
        <dbReference type="ARBA" id="ARBA00022603"/>
    </source>
</evidence>
<evidence type="ECO:0000256" key="4">
    <source>
        <dbReference type="ARBA" id="ARBA00038277"/>
    </source>
</evidence>
<evidence type="ECO:0000313" key="8">
    <source>
        <dbReference type="Proteomes" id="UP001358417"/>
    </source>
</evidence>
<gene>
    <name evidence="7" type="ORF">LTR84_006105</name>
</gene>
<evidence type="ECO:0000256" key="5">
    <source>
        <dbReference type="SAM" id="MobiDB-lite"/>
    </source>
</evidence>